<evidence type="ECO:0000313" key="2">
    <source>
        <dbReference type="Proteomes" id="UP000789366"/>
    </source>
</evidence>
<proteinExistence type="predicted"/>
<protein>
    <submittedName>
        <fullName evidence="1">17364_t:CDS:1</fullName>
    </submittedName>
</protein>
<feature type="non-terminal residue" evidence="1">
    <location>
        <position position="345"/>
    </location>
</feature>
<organism evidence="1 2">
    <name type="scientific">Cetraspora pellucida</name>
    <dbReference type="NCBI Taxonomy" id="1433469"/>
    <lineage>
        <taxon>Eukaryota</taxon>
        <taxon>Fungi</taxon>
        <taxon>Fungi incertae sedis</taxon>
        <taxon>Mucoromycota</taxon>
        <taxon>Glomeromycotina</taxon>
        <taxon>Glomeromycetes</taxon>
        <taxon>Diversisporales</taxon>
        <taxon>Gigasporaceae</taxon>
        <taxon>Cetraspora</taxon>
    </lineage>
</organism>
<keyword evidence="2" id="KW-1185">Reference proteome</keyword>
<sequence length="345" mass="40093">QTEYFHQKFLKAIIHRNLSFHFVENPYIREFLQELNPSYHLPSHDMVKGHLLTKMFSNHVQDKLNTCLALTDITVSLNRWTDTSKNLIFGFIYLLAKVCIGVTAYKESFRCCLTLSEPECSKYPEIKNVTVKNIIYNRYHFVDNEVLTEVIRPVVDAIGRLESNDSTLADIFKELIHIHQQISHFEILINGFKAHTLLVINNKRETELLYNELINYKNSDPSFDQLNLISSQLLPQKFWGDLTGDVPLLHRFVKKLQTELKKDVPTKSKNKAASESLIQDNKNVNIFFDEEEDELIEDINKKLEVVVIEDENSIIKEFFDIATFERDQEALNDPSLQTSAELANK</sequence>
<comment type="caution">
    <text evidence="1">The sequence shown here is derived from an EMBL/GenBank/DDBJ whole genome shotgun (WGS) entry which is preliminary data.</text>
</comment>
<evidence type="ECO:0000313" key="1">
    <source>
        <dbReference type="EMBL" id="CAG8709924.1"/>
    </source>
</evidence>
<name>A0ACA9PI49_9GLOM</name>
<accession>A0ACA9PI49</accession>
<reference evidence="1" key="1">
    <citation type="submission" date="2021-06" db="EMBL/GenBank/DDBJ databases">
        <authorList>
            <person name="Kallberg Y."/>
            <person name="Tangrot J."/>
            <person name="Rosling A."/>
        </authorList>
    </citation>
    <scope>NUCLEOTIDE SEQUENCE</scope>
    <source>
        <strain evidence="1">28 12/20/2015</strain>
    </source>
</reference>
<dbReference type="Proteomes" id="UP000789366">
    <property type="component" value="Unassembled WGS sequence"/>
</dbReference>
<dbReference type="EMBL" id="CAJVPW010025707">
    <property type="protein sequence ID" value="CAG8709924.1"/>
    <property type="molecule type" value="Genomic_DNA"/>
</dbReference>
<feature type="non-terminal residue" evidence="1">
    <location>
        <position position="1"/>
    </location>
</feature>
<gene>
    <name evidence="1" type="ORF">SPELUC_LOCUS11753</name>
</gene>